<organism evidence="8 9">
    <name type="scientific">Deferribacter desulfuricans (strain DSM 14783 / JCM 11476 / NBRC 101012 / SSM1)</name>
    <dbReference type="NCBI Taxonomy" id="639282"/>
    <lineage>
        <taxon>Bacteria</taxon>
        <taxon>Pseudomonadati</taxon>
        <taxon>Deferribacterota</taxon>
        <taxon>Deferribacteres</taxon>
        <taxon>Deferribacterales</taxon>
        <taxon>Deferribacteraceae</taxon>
        <taxon>Deferribacter</taxon>
    </lineage>
</organism>
<keyword evidence="5" id="KW-0274">FAD</keyword>
<dbReference type="PANTHER" id="PTHR43429">
    <property type="entry name" value="PYRIDINE NUCLEOTIDE-DISULFIDE OXIDOREDUCTASE DOMAIN-CONTAINING"/>
    <property type="match status" value="1"/>
</dbReference>
<feature type="domain" description="Pyridine nucleotide-disulphide oxidoreductase dimerisation" evidence="6">
    <location>
        <begin position="327"/>
        <end position="418"/>
    </location>
</feature>
<evidence type="ECO:0000256" key="2">
    <source>
        <dbReference type="ARBA" id="ARBA00006442"/>
    </source>
</evidence>
<dbReference type="InterPro" id="IPR004099">
    <property type="entry name" value="Pyr_nucl-diS_OxRdtase_dimer"/>
</dbReference>
<dbReference type="PRINTS" id="PR00368">
    <property type="entry name" value="FADPNR"/>
</dbReference>
<dbReference type="AlphaFoldDB" id="D3PC62"/>
<dbReference type="Pfam" id="PF02852">
    <property type="entry name" value="Pyr_redox_dim"/>
    <property type="match status" value="1"/>
</dbReference>
<evidence type="ECO:0000256" key="4">
    <source>
        <dbReference type="ARBA" id="ARBA00022630"/>
    </source>
</evidence>
<evidence type="ECO:0000256" key="3">
    <source>
        <dbReference type="ARBA" id="ARBA00009130"/>
    </source>
</evidence>
<evidence type="ECO:0000256" key="5">
    <source>
        <dbReference type="ARBA" id="ARBA00022827"/>
    </source>
</evidence>
<comment type="similarity">
    <text evidence="2">Belongs to the FAD-dependent oxidoreductase family.</text>
</comment>
<dbReference type="PRINTS" id="PR00411">
    <property type="entry name" value="PNDRDTASEI"/>
</dbReference>
<dbReference type="InterPro" id="IPR023753">
    <property type="entry name" value="FAD/NAD-binding_dom"/>
</dbReference>
<dbReference type="Gene3D" id="3.50.50.60">
    <property type="entry name" value="FAD/NAD(P)-binding domain"/>
    <property type="match status" value="2"/>
</dbReference>
<dbReference type="GO" id="GO:0016491">
    <property type="term" value="F:oxidoreductase activity"/>
    <property type="evidence" value="ECO:0007669"/>
    <property type="project" value="InterPro"/>
</dbReference>
<evidence type="ECO:0000256" key="1">
    <source>
        <dbReference type="ARBA" id="ARBA00001974"/>
    </source>
</evidence>
<dbReference type="Pfam" id="PF07992">
    <property type="entry name" value="Pyr_redox_2"/>
    <property type="match status" value="1"/>
</dbReference>
<evidence type="ECO:0000313" key="8">
    <source>
        <dbReference type="EMBL" id="BAI80185.1"/>
    </source>
</evidence>
<dbReference type="KEGG" id="ddf:DEFDS_0705"/>
<dbReference type="HOGENOM" id="CLU_003291_1_2_0"/>
<evidence type="ECO:0000313" key="9">
    <source>
        <dbReference type="Proteomes" id="UP000001520"/>
    </source>
</evidence>
<dbReference type="OrthoDB" id="9802028at2"/>
<dbReference type="STRING" id="639282.DEFDS_0705"/>
<feature type="domain" description="FAD/NAD(P)-binding" evidence="7">
    <location>
        <begin position="1"/>
        <end position="299"/>
    </location>
</feature>
<dbReference type="SUPFAM" id="SSF51905">
    <property type="entry name" value="FAD/NAD(P)-binding domain"/>
    <property type="match status" value="1"/>
</dbReference>
<comment type="similarity">
    <text evidence="3">Belongs to the class-III pyridine nucleotide-disulfide oxidoreductase family.</text>
</comment>
<evidence type="ECO:0000259" key="6">
    <source>
        <dbReference type="Pfam" id="PF02852"/>
    </source>
</evidence>
<evidence type="ECO:0000259" key="7">
    <source>
        <dbReference type="Pfam" id="PF07992"/>
    </source>
</evidence>
<keyword evidence="9" id="KW-1185">Reference proteome</keyword>
<gene>
    <name evidence="8" type="ordered locus">DEFDS_0705</name>
</gene>
<dbReference type="SUPFAM" id="SSF55424">
    <property type="entry name" value="FAD/NAD-linked reductases, dimerisation (C-terminal) domain"/>
    <property type="match status" value="1"/>
</dbReference>
<dbReference type="EMBL" id="AP011529">
    <property type="protein sequence ID" value="BAI80185.1"/>
    <property type="molecule type" value="Genomic_DNA"/>
</dbReference>
<comment type="cofactor">
    <cofactor evidence="1">
        <name>FAD</name>
        <dbReference type="ChEBI" id="CHEBI:57692"/>
    </cofactor>
</comment>
<dbReference type="InterPro" id="IPR036188">
    <property type="entry name" value="FAD/NAD-bd_sf"/>
</dbReference>
<dbReference type="PANTHER" id="PTHR43429:SF3">
    <property type="entry name" value="NITRITE REDUCTASE [NAD(P)H]"/>
    <property type="match status" value="1"/>
</dbReference>
<dbReference type="RefSeq" id="WP_013007433.1">
    <property type="nucleotide sequence ID" value="NC_013939.1"/>
</dbReference>
<sequence length="445" mass="48828">MKVVVIGGGPGGIQATRTIKMHNPDVEITMIRPEPYSVIYCALPYVIENLVEKEKIRKSDELVTSVGAKLVKDKATKVDFNKKVVFTEKSGEFTYDKLIIATGANPFVPPIPGSDLCNIATVKTESDLENILSYLEKGAKKAVVVGAGNIGIEMAVAMKERGLETYLVEMQNRVLPNLLDEDFAKYPEEDIRETGINLLLNTRVDALEGEKYVEKVVLSNGNFIELGEHDLVVFAVGVKPNIEIFKDTELKIDQYGIVVNEHMMTNIDGVYAVGDVASFLSFIDGKPIAGKLATNAVPMGKIAAYNILGRNYKYQGFINGAITKAVKWRMGGTGFTEEVAKQRGFDIVTAIGETTTRFPIIPGAKKVYVKLIADKKTMRIIGGQVVAGEGVPGRIDTISLAIQNRNTCYDLFNFSYCAQPFQTFFPANNAIVMAAEKLINIFESK</sequence>
<name>D3PC62_DEFDS</name>
<accession>D3PC62</accession>
<dbReference type="InterPro" id="IPR016156">
    <property type="entry name" value="FAD/NAD-linked_Rdtase_dimer_sf"/>
</dbReference>
<keyword evidence="4" id="KW-0285">Flavoprotein</keyword>
<proteinExistence type="inferred from homology"/>
<dbReference type="InterPro" id="IPR050260">
    <property type="entry name" value="FAD-bd_OxRdtase"/>
</dbReference>
<protein>
    <submittedName>
        <fullName evidence="8">FAD-dependent pyridine nucleotide-disulphide oxidoreductase</fullName>
    </submittedName>
</protein>
<reference evidence="8 9" key="1">
    <citation type="journal article" date="2010" name="DNA Res.">
        <title>Bacterial lifestyle in a deep-sea hydrothermal vent chimney revealed by the genome sequence of the thermophilic bacterium Deferribacter desulfuricans SSM1.</title>
        <authorList>
            <person name="Takaki Y."/>
            <person name="Shimamura S."/>
            <person name="Nakagawa S."/>
            <person name="Fukuhara Y."/>
            <person name="Horikawa H."/>
            <person name="Ankai A."/>
            <person name="Harada T."/>
            <person name="Hosoyama A."/>
            <person name="Oguchi A."/>
            <person name="Fukui S."/>
            <person name="Fujita N."/>
            <person name="Takami H."/>
            <person name="Takai K."/>
        </authorList>
    </citation>
    <scope>NUCLEOTIDE SEQUENCE [LARGE SCALE GENOMIC DNA]</scope>
    <source>
        <strain evidence="9">DSM 14783 / JCM 11476 / NBRC 101012 / SSM1</strain>
    </source>
</reference>
<dbReference type="eggNOG" id="COG1251">
    <property type="taxonomic scope" value="Bacteria"/>
</dbReference>
<dbReference type="Proteomes" id="UP000001520">
    <property type="component" value="Chromosome"/>
</dbReference>